<feature type="binding site" evidence="7">
    <location>
        <position position="146"/>
    </location>
    <ligand>
        <name>N-formimidoyl-L-glutamate</name>
        <dbReference type="ChEBI" id="CHEBI:58928"/>
    </ligand>
</feature>
<proteinExistence type="inferred from homology"/>
<dbReference type="InterPro" id="IPR011059">
    <property type="entry name" value="Metal-dep_hydrolase_composite"/>
</dbReference>
<evidence type="ECO:0000313" key="10">
    <source>
        <dbReference type="Proteomes" id="UP000286678"/>
    </source>
</evidence>
<evidence type="ECO:0000256" key="1">
    <source>
        <dbReference type="ARBA" id="ARBA00012864"/>
    </source>
</evidence>
<evidence type="ECO:0000259" key="8">
    <source>
        <dbReference type="Pfam" id="PF01979"/>
    </source>
</evidence>
<comment type="catalytic activity">
    <reaction evidence="7">
        <text>4-imidazolone-5-propanoate + H2O = N-formimidoyl-L-glutamate</text>
        <dbReference type="Rhea" id="RHEA:23660"/>
        <dbReference type="ChEBI" id="CHEBI:15377"/>
        <dbReference type="ChEBI" id="CHEBI:58928"/>
        <dbReference type="ChEBI" id="CHEBI:77893"/>
        <dbReference type="EC" id="3.5.2.7"/>
    </reaction>
</comment>
<feature type="binding site" evidence="7">
    <location>
        <position position="324"/>
    </location>
    <ligand>
        <name>4-imidazolone-5-propanoate</name>
        <dbReference type="ChEBI" id="CHEBI:77893"/>
    </ligand>
</feature>
<keyword evidence="7" id="KW-0963">Cytoplasm</keyword>
<organism evidence="9 10">
    <name type="scientific">Pseudidiomarina aquimaris</name>
    <dbReference type="NCBI Taxonomy" id="641841"/>
    <lineage>
        <taxon>Bacteria</taxon>
        <taxon>Pseudomonadati</taxon>
        <taxon>Pseudomonadota</taxon>
        <taxon>Gammaproteobacteria</taxon>
        <taxon>Alteromonadales</taxon>
        <taxon>Idiomarinaceae</taxon>
        <taxon>Pseudidiomarina</taxon>
    </lineage>
</organism>
<reference evidence="10" key="1">
    <citation type="journal article" date="2018" name="Front. Microbiol.">
        <title>Genome-Based Analysis Reveals the Taxonomy and Diversity of the Family Idiomarinaceae.</title>
        <authorList>
            <person name="Liu Y."/>
            <person name="Lai Q."/>
            <person name="Shao Z."/>
        </authorList>
    </citation>
    <scope>NUCLEOTIDE SEQUENCE [LARGE SCALE GENOMIC DNA]</scope>
    <source>
        <strain evidence="10">SW15</strain>
    </source>
</reference>
<feature type="binding site" evidence="7">
    <location>
        <position position="74"/>
    </location>
    <ligand>
        <name>Fe(3+)</name>
        <dbReference type="ChEBI" id="CHEBI:29034"/>
    </ligand>
</feature>
<comment type="caution">
    <text evidence="9">The sequence shown here is derived from an EMBL/GenBank/DDBJ whole genome shotgun (WGS) entry which is preliminary data.</text>
</comment>
<keyword evidence="4 7" id="KW-0369">Histidine metabolism</keyword>
<dbReference type="FunFam" id="3.20.20.140:FF:000007">
    <property type="entry name" value="Imidazolonepropionase"/>
    <property type="match status" value="1"/>
</dbReference>
<dbReference type="GO" id="GO:0019557">
    <property type="term" value="P:L-histidine catabolic process to glutamate and formate"/>
    <property type="evidence" value="ECO:0007669"/>
    <property type="project" value="UniProtKB-UniPathway"/>
</dbReference>
<dbReference type="SUPFAM" id="SSF51338">
    <property type="entry name" value="Composite domain of metallo-dependent hydrolases"/>
    <property type="match status" value="1"/>
</dbReference>
<feature type="binding site" evidence="7">
    <location>
        <position position="83"/>
    </location>
    <ligand>
        <name>4-imidazolone-5-propanoate</name>
        <dbReference type="ChEBI" id="CHEBI:77893"/>
    </ligand>
</feature>
<dbReference type="GO" id="GO:0019556">
    <property type="term" value="P:L-histidine catabolic process to glutamate and formamide"/>
    <property type="evidence" value="ECO:0007669"/>
    <property type="project" value="UniProtKB-UniRule"/>
</dbReference>
<dbReference type="GO" id="GO:0005506">
    <property type="term" value="F:iron ion binding"/>
    <property type="evidence" value="ECO:0007669"/>
    <property type="project" value="UniProtKB-UniRule"/>
</dbReference>
<comment type="similarity">
    <text evidence="7">Belongs to the metallo-dependent hydrolases superfamily. HutI family.</text>
</comment>
<keyword evidence="5 7" id="KW-0862">Zinc</keyword>
<dbReference type="RefSeq" id="WP_126834555.1">
    <property type="nucleotide sequence ID" value="NZ_PIPT01000009.1"/>
</dbReference>
<feature type="binding site" evidence="7">
    <location>
        <position position="319"/>
    </location>
    <ligand>
        <name>Zn(2+)</name>
        <dbReference type="ChEBI" id="CHEBI:29105"/>
    </ligand>
</feature>
<keyword evidence="6 7" id="KW-0408">Iron</keyword>
<sequence>MTQRQQRIENVTVATMDQAHYGDGYGLLPNAVVCIDAGTISYVGSAADAPATPPDAEIIDAQGKLLTPGLIDCHTHLVWAGSRADEFAQRLHGVSYADIAAQGGGIAATVRATRAASEAELIEAATPRLQALIREGVTTLEIKSGYGLSLEHEGKQLRAAKQLAAAHPVSVQTTLLAAHALPPEFKDNADGYIDTIVDSILPTLADEGLVDAVDAFCEKVGFTPAQTERVFKAAQQRGLPVKLHAEQLSNQHGSALAARYQALSCDHLEYLDEEGIKAMAASGTVAVLLPGAFYFLRETKLPPLDLLRQHGVPIALATDANPGTSPILSLQLMLQMGATLFRMTPEECLQGVTVHAAQALGLSDRGRVATGLRADLCLWDCTEAAELTYQFGTDRLLGCWHQGVRR</sequence>
<feature type="binding site" evidence="7">
    <location>
        <position position="323"/>
    </location>
    <ligand>
        <name>N-formimidoyl-L-glutamate</name>
        <dbReference type="ChEBI" id="CHEBI:58928"/>
    </ligand>
</feature>
<accession>A0A432XCF9</accession>
<comment type="pathway">
    <text evidence="7">Amino-acid degradation; L-histidine degradation into L-glutamate; N-formimidoyl-L-glutamate from L-histidine: step 3/3.</text>
</comment>
<feature type="binding site" evidence="7">
    <location>
        <position position="244"/>
    </location>
    <ligand>
        <name>Zn(2+)</name>
        <dbReference type="ChEBI" id="CHEBI:29105"/>
    </ligand>
</feature>
<feature type="binding site" evidence="7">
    <location>
        <position position="244"/>
    </location>
    <ligand>
        <name>Fe(3+)</name>
        <dbReference type="ChEBI" id="CHEBI:29034"/>
    </ligand>
</feature>
<dbReference type="NCBIfam" id="TIGR01224">
    <property type="entry name" value="hutI"/>
    <property type="match status" value="1"/>
</dbReference>
<feature type="binding site" evidence="7">
    <location>
        <position position="76"/>
    </location>
    <ligand>
        <name>Fe(3+)</name>
        <dbReference type="ChEBI" id="CHEBI:29034"/>
    </ligand>
</feature>
<dbReference type="HAMAP" id="MF_00372">
    <property type="entry name" value="HutI"/>
    <property type="match status" value="1"/>
</dbReference>
<comment type="cofactor">
    <cofactor evidence="7">
        <name>Zn(2+)</name>
        <dbReference type="ChEBI" id="CHEBI:29105"/>
    </cofactor>
    <cofactor evidence="7">
        <name>Fe(3+)</name>
        <dbReference type="ChEBI" id="CHEBI:29034"/>
    </cofactor>
    <text evidence="7">Binds 1 zinc or iron ion per subunit.</text>
</comment>
<keyword evidence="2 7" id="KW-0479">Metal-binding</keyword>
<dbReference type="CDD" id="cd01296">
    <property type="entry name" value="Imidazolone-5PH"/>
    <property type="match status" value="1"/>
</dbReference>
<dbReference type="PANTHER" id="PTHR42752:SF1">
    <property type="entry name" value="IMIDAZOLONEPROPIONASE-RELATED"/>
    <property type="match status" value="1"/>
</dbReference>
<comment type="subcellular location">
    <subcellularLocation>
        <location evidence="7">Cytoplasm</location>
    </subcellularLocation>
</comment>
<feature type="binding site" evidence="7">
    <location>
        <position position="146"/>
    </location>
    <ligand>
        <name>4-imidazolone-5-propanoate</name>
        <dbReference type="ChEBI" id="CHEBI:77893"/>
    </ligand>
</feature>
<dbReference type="SUPFAM" id="SSF51556">
    <property type="entry name" value="Metallo-dependent hydrolases"/>
    <property type="match status" value="1"/>
</dbReference>
<dbReference type="AlphaFoldDB" id="A0A432XCF9"/>
<evidence type="ECO:0000256" key="3">
    <source>
        <dbReference type="ARBA" id="ARBA00022801"/>
    </source>
</evidence>
<dbReference type="EC" id="3.5.2.7" evidence="1 7"/>
<feature type="binding site" evidence="7">
    <location>
        <position position="319"/>
    </location>
    <ligand>
        <name>Fe(3+)</name>
        <dbReference type="ChEBI" id="CHEBI:29034"/>
    </ligand>
</feature>
<keyword evidence="3 7" id="KW-0378">Hydrolase</keyword>
<dbReference type="GO" id="GO:0005737">
    <property type="term" value="C:cytoplasm"/>
    <property type="evidence" value="ECO:0007669"/>
    <property type="project" value="UniProtKB-SubCell"/>
</dbReference>
<dbReference type="Gene3D" id="3.20.20.140">
    <property type="entry name" value="Metal-dependent hydrolases"/>
    <property type="match status" value="1"/>
</dbReference>
<dbReference type="InterPro" id="IPR005920">
    <property type="entry name" value="HutI"/>
</dbReference>
<dbReference type="OrthoDB" id="9776455at2"/>
<feature type="binding site" evidence="7">
    <location>
        <position position="74"/>
    </location>
    <ligand>
        <name>Zn(2+)</name>
        <dbReference type="ChEBI" id="CHEBI:29105"/>
    </ligand>
</feature>
<feature type="binding site" evidence="7">
    <location>
        <position position="179"/>
    </location>
    <ligand>
        <name>4-imidazolone-5-propanoate</name>
        <dbReference type="ChEBI" id="CHEBI:77893"/>
    </ligand>
</feature>
<dbReference type="Gene3D" id="2.30.40.10">
    <property type="entry name" value="Urease, subunit C, domain 1"/>
    <property type="match status" value="1"/>
</dbReference>
<protein>
    <recommendedName>
        <fullName evidence="1 7">Imidazolonepropionase</fullName>
        <ecNumber evidence="1 7">3.5.2.7</ecNumber>
    </recommendedName>
    <alternativeName>
        <fullName evidence="7">Imidazolone-5-propionate hydrolase</fullName>
    </alternativeName>
</protein>
<feature type="binding site" evidence="7">
    <location>
        <position position="76"/>
    </location>
    <ligand>
        <name>Zn(2+)</name>
        <dbReference type="ChEBI" id="CHEBI:29105"/>
    </ligand>
</feature>
<evidence type="ECO:0000256" key="2">
    <source>
        <dbReference type="ARBA" id="ARBA00022723"/>
    </source>
</evidence>
<dbReference type="InterPro" id="IPR032466">
    <property type="entry name" value="Metal_Hydrolase"/>
</dbReference>
<feature type="binding site" evidence="7">
    <location>
        <position position="247"/>
    </location>
    <ligand>
        <name>4-imidazolone-5-propanoate</name>
        <dbReference type="ChEBI" id="CHEBI:77893"/>
    </ligand>
</feature>
<dbReference type="Proteomes" id="UP000286678">
    <property type="component" value="Unassembled WGS sequence"/>
</dbReference>
<evidence type="ECO:0000256" key="5">
    <source>
        <dbReference type="ARBA" id="ARBA00022833"/>
    </source>
</evidence>
<evidence type="ECO:0000256" key="6">
    <source>
        <dbReference type="ARBA" id="ARBA00023004"/>
    </source>
</evidence>
<dbReference type="PANTHER" id="PTHR42752">
    <property type="entry name" value="IMIDAZOLONEPROPIONASE"/>
    <property type="match status" value="1"/>
</dbReference>
<feature type="binding site" evidence="7">
    <location>
        <position position="321"/>
    </location>
    <ligand>
        <name>N-formimidoyl-L-glutamate</name>
        <dbReference type="ChEBI" id="CHEBI:58928"/>
    </ligand>
</feature>
<evidence type="ECO:0000256" key="4">
    <source>
        <dbReference type="ARBA" id="ARBA00022808"/>
    </source>
</evidence>
<dbReference type="UniPathway" id="UPA00379">
    <property type="reaction ID" value="UER00551"/>
</dbReference>
<dbReference type="Pfam" id="PF01979">
    <property type="entry name" value="Amidohydro_1"/>
    <property type="match status" value="1"/>
</dbReference>
<keyword evidence="10" id="KW-1185">Reference proteome</keyword>
<comment type="function">
    <text evidence="7">Catalyzes the hydrolytic cleavage of the carbon-nitrogen bond in imidazolone-5-propanoate to yield N-formimidoyl-L-glutamate. It is the third step in the universal histidine degradation pathway.</text>
</comment>
<evidence type="ECO:0000256" key="7">
    <source>
        <dbReference type="HAMAP-Rule" id="MF_00372"/>
    </source>
</evidence>
<dbReference type="GO" id="GO:0050480">
    <property type="term" value="F:imidazolonepropionase activity"/>
    <property type="evidence" value="ECO:0007669"/>
    <property type="project" value="UniProtKB-UniRule"/>
</dbReference>
<dbReference type="InterPro" id="IPR006680">
    <property type="entry name" value="Amidohydro-rel"/>
</dbReference>
<name>A0A432XCF9_9GAMM</name>
<gene>
    <name evidence="7" type="primary">hutI</name>
    <name evidence="9" type="ORF">CWE21_11295</name>
</gene>
<dbReference type="GO" id="GO:0008270">
    <property type="term" value="F:zinc ion binding"/>
    <property type="evidence" value="ECO:0007669"/>
    <property type="project" value="UniProtKB-UniRule"/>
</dbReference>
<evidence type="ECO:0000313" key="9">
    <source>
        <dbReference type="EMBL" id="RUO46340.1"/>
    </source>
</evidence>
<feature type="domain" description="Amidohydrolase-related" evidence="8">
    <location>
        <begin position="66"/>
        <end position="387"/>
    </location>
</feature>
<dbReference type="EMBL" id="PIPT01000009">
    <property type="protein sequence ID" value="RUO46340.1"/>
    <property type="molecule type" value="Genomic_DNA"/>
</dbReference>